<dbReference type="PATRIC" id="fig|483937.3.peg.1520"/>
<gene>
    <name evidence="2" type="ORF">AMQ84_16645</name>
</gene>
<accession>A0A132TXV8</accession>
<dbReference type="InterPro" id="IPR024775">
    <property type="entry name" value="DinB-like"/>
</dbReference>
<proteinExistence type="predicted"/>
<organism evidence="2 3">
    <name type="scientific">Paenibacillus riograndensis</name>
    <dbReference type="NCBI Taxonomy" id="483937"/>
    <lineage>
        <taxon>Bacteria</taxon>
        <taxon>Bacillati</taxon>
        <taxon>Bacillota</taxon>
        <taxon>Bacilli</taxon>
        <taxon>Bacillales</taxon>
        <taxon>Paenibacillaceae</taxon>
        <taxon>Paenibacillus</taxon>
        <taxon>Paenibacillus sonchi group</taxon>
    </lineage>
</organism>
<dbReference type="SUPFAM" id="SSF109854">
    <property type="entry name" value="DinB/YfiT-like putative metalloenzymes"/>
    <property type="match status" value="1"/>
</dbReference>
<feature type="domain" description="DinB-like" evidence="1">
    <location>
        <begin position="27"/>
        <end position="147"/>
    </location>
</feature>
<dbReference type="Pfam" id="PF12867">
    <property type="entry name" value="DinB_2"/>
    <property type="match status" value="1"/>
</dbReference>
<comment type="caution">
    <text evidence="2">The sequence shown here is derived from an EMBL/GenBank/DDBJ whole genome shotgun (WGS) entry which is preliminary data.</text>
</comment>
<evidence type="ECO:0000259" key="1">
    <source>
        <dbReference type="Pfam" id="PF12867"/>
    </source>
</evidence>
<name>A0A132TXV8_9BACL</name>
<dbReference type="Gene3D" id="1.20.120.450">
    <property type="entry name" value="dinb family like domain"/>
    <property type="match status" value="1"/>
</dbReference>
<protein>
    <submittedName>
        <fullName evidence="2">DltD domain-containing protein</fullName>
    </submittedName>
</protein>
<dbReference type="EMBL" id="LIRB01000133">
    <property type="protein sequence ID" value="KWX75973.1"/>
    <property type="molecule type" value="Genomic_DNA"/>
</dbReference>
<sequence length="162" mass="18438">MGLVQTKEVLSNQLLANANDPSWYVTFTASVQGLSEEEAAWKADEDSNSIAELVQHLLYWNQTWQTRYREASVQAVPSVESNNHTFAVPPDISFQQLQTRLLAVLLDWQSLLTEAQLAEDIREFPGSQWWEIVGNVTTHNAYHIGQIVLIRKLQKSWKRSGA</sequence>
<dbReference type="AlphaFoldDB" id="A0A132TXV8"/>
<evidence type="ECO:0000313" key="2">
    <source>
        <dbReference type="EMBL" id="KWX75973.1"/>
    </source>
</evidence>
<keyword evidence="3" id="KW-1185">Reference proteome</keyword>
<dbReference type="Proteomes" id="UP000070475">
    <property type="component" value="Unassembled WGS sequence"/>
</dbReference>
<reference evidence="2 3" key="1">
    <citation type="submission" date="2015-08" db="EMBL/GenBank/DDBJ databases">
        <title>Genomes of Paenibacillus riograndensis.</title>
        <authorList>
            <person name="Sant'Anna F.H."/>
            <person name="Souza R."/>
            <person name="Ambrosini A."/>
            <person name="Bach E."/>
            <person name="Fernandes G."/>
            <person name="Balsanelli E."/>
            <person name="Baura V.A."/>
            <person name="Pedrosa F.O."/>
            <person name="Souza E.M."/>
            <person name="Passaglia L."/>
        </authorList>
    </citation>
    <scope>NUCLEOTIDE SEQUENCE [LARGE SCALE GENOMIC DNA]</scope>
    <source>
        <strain evidence="2 3">CAS34</strain>
    </source>
</reference>
<dbReference type="InterPro" id="IPR034660">
    <property type="entry name" value="DinB/YfiT-like"/>
</dbReference>
<evidence type="ECO:0000313" key="3">
    <source>
        <dbReference type="Proteomes" id="UP000070475"/>
    </source>
</evidence>